<evidence type="ECO:0000313" key="1">
    <source>
        <dbReference type="EMBL" id="SCB89788.1"/>
    </source>
</evidence>
<protein>
    <submittedName>
        <fullName evidence="1">Uncharacterized protein</fullName>
    </submittedName>
</protein>
<proteinExistence type="predicted"/>
<accession>A0A1C4A576</accession>
<keyword evidence="2" id="KW-1185">Reference proteome</keyword>
<dbReference type="AlphaFoldDB" id="A0A1C4A576"/>
<dbReference type="Proteomes" id="UP000199670">
    <property type="component" value="Unassembled WGS sequence"/>
</dbReference>
<dbReference type="STRING" id="1798182.GA0061081_102244"/>
<sequence length="79" mass="9398">MVIHTHTEYTYQCDMCQKKSNKAPSDILNIFHFQHPDSIKLDLKINFSYEWVTNAIICDDCVIKYLKKFIEKQELENGK</sequence>
<reference evidence="2" key="1">
    <citation type="submission" date="2016-08" db="EMBL/GenBank/DDBJ databases">
        <authorList>
            <person name="Varghese N."/>
            <person name="Submissions Spin"/>
        </authorList>
    </citation>
    <scope>NUCLEOTIDE SEQUENCE [LARGE SCALE GENOMIC DNA]</scope>
    <source>
        <strain evidence="2">R-53248</strain>
    </source>
</reference>
<evidence type="ECO:0000313" key="2">
    <source>
        <dbReference type="Proteomes" id="UP000199670"/>
    </source>
</evidence>
<gene>
    <name evidence="1" type="ORF">GA0061081_102244</name>
</gene>
<name>A0A1C4A576_9GAMM</name>
<dbReference type="EMBL" id="FMAQ01000002">
    <property type="protein sequence ID" value="SCB89788.1"/>
    <property type="molecule type" value="Genomic_DNA"/>
</dbReference>
<organism evidence="1 2">
    <name type="scientific">Gilliamella bombicola</name>
    <dbReference type="NCBI Taxonomy" id="1798182"/>
    <lineage>
        <taxon>Bacteria</taxon>
        <taxon>Pseudomonadati</taxon>
        <taxon>Pseudomonadota</taxon>
        <taxon>Gammaproteobacteria</taxon>
        <taxon>Orbales</taxon>
        <taxon>Orbaceae</taxon>
        <taxon>Gilliamella</taxon>
    </lineage>
</organism>